<reference evidence="2 3" key="1">
    <citation type="submission" date="2019-06" db="EMBL/GenBank/DDBJ databases">
        <title>Spirosoma utsteinense sp. nov. isolated from Antarctic ice-free soils.</title>
        <authorList>
            <person name="Tahon G."/>
        </authorList>
    </citation>
    <scope>NUCLEOTIDE SEQUENCE [LARGE SCALE GENOMIC DNA]</scope>
    <source>
        <strain evidence="2 3">LMG 31447</strain>
    </source>
</reference>
<dbReference type="Pfam" id="PF01609">
    <property type="entry name" value="DDE_Tnp_1"/>
    <property type="match status" value="1"/>
</dbReference>
<organism evidence="2 3">
    <name type="scientific">Spirosoma utsteinense</name>
    <dbReference type="NCBI Taxonomy" id="2585773"/>
    <lineage>
        <taxon>Bacteria</taxon>
        <taxon>Pseudomonadati</taxon>
        <taxon>Bacteroidota</taxon>
        <taxon>Cytophagia</taxon>
        <taxon>Cytophagales</taxon>
        <taxon>Cytophagaceae</taxon>
        <taxon>Spirosoma</taxon>
    </lineage>
</organism>
<evidence type="ECO:0000313" key="2">
    <source>
        <dbReference type="EMBL" id="MBC3795376.1"/>
    </source>
</evidence>
<keyword evidence="3" id="KW-1185">Reference proteome</keyword>
<dbReference type="InterPro" id="IPR002559">
    <property type="entry name" value="Transposase_11"/>
</dbReference>
<dbReference type="PANTHER" id="PTHR30298">
    <property type="entry name" value="H REPEAT-ASSOCIATED PREDICTED TRANSPOSASE"/>
    <property type="match status" value="1"/>
</dbReference>
<evidence type="ECO:0000259" key="1">
    <source>
        <dbReference type="Pfam" id="PF01609"/>
    </source>
</evidence>
<dbReference type="PANTHER" id="PTHR30298:SF0">
    <property type="entry name" value="PROTEIN YBFL-RELATED"/>
    <property type="match status" value="1"/>
</dbReference>
<dbReference type="NCBIfam" id="NF033564">
    <property type="entry name" value="transpos_ISAs1"/>
    <property type="match status" value="1"/>
</dbReference>
<evidence type="ECO:0000313" key="3">
    <source>
        <dbReference type="Proteomes" id="UP000700732"/>
    </source>
</evidence>
<accession>A0ABR6WFP2</accession>
<dbReference type="InterPro" id="IPR047647">
    <property type="entry name" value="ISAs1_transpos"/>
</dbReference>
<feature type="domain" description="Transposase IS4-like" evidence="1">
    <location>
        <begin position="132"/>
        <end position="351"/>
    </location>
</feature>
<proteinExistence type="predicted"/>
<dbReference type="InterPro" id="IPR051698">
    <property type="entry name" value="Transposase_11-like"/>
</dbReference>
<name>A0ABR6WFP2_9BACT</name>
<dbReference type="EMBL" id="VFIA01000141">
    <property type="protein sequence ID" value="MBC3795376.1"/>
    <property type="molecule type" value="Genomic_DNA"/>
</dbReference>
<gene>
    <name evidence="2" type="ORF">FH603_5914</name>
</gene>
<dbReference type="Proteomes" id="UP000700732">
    <property type="component" value="Unassembled WGS sequence"/>
</dbReference>
<comment type="caution">
    <text evidence="2">The sequence shown here is derived from an EMBL/GenBank/DDBJ whole genome shotgun (WGS) entry which is preliminary data.</text>
</comment>
<dbReference type="RefSeq" id="WP_186742680.1">
    <property type="nucleotide sequence ID" value="NZ_VFIA01000141.1"/>
</dbReference>
<sequence>MTPFPCQPQNTSFFQLLKQTPQLDGRDSRGKYHCIALVITGLTLALCCGRDGNLSSLHRHMANHFDDLCRVLQLTNQRVVSRPQLPRLLAKVNGIVFADLLFQRFGLVLTLQQQAWFALDGKELRGSIEPANKRGQACVSVVAHRGEAIAGQAYYNGTKESERPVATQLLADTGMHNQKITLDALHLIPLTIKTIHEKGGLYLVGLKANQQILYRPWVGSSSVKVADYDRADKPERGHGRIAQRSYSCFAMNRHPLALRWQTSGMQTLVRVVRVRQSLAGLELSRETSYFVSNALVNQQGQADELFDAVRQHWRIETMHHRRDVSLSEDRFRSSQAAVSRLLSNLRSIVLNVLGQDKVKNMVARMEEFADKFHVLLQFMTLKNVL</sequence>
<protein>
    <submittedName>
        <fullName evidence="2">Transposase YbfD/YdcC</fullName>
    </submittedName>
</protein>